<dbReference type="PANTHER" id="PTHR31232:SF155">
    <property type="entry name" value="PLANT SELF-INCOMPATIBILITY PROTEIN S1 FAMILY"/>
    <property type="match status" value="1"/>
</dbReference>
<keyword evidence="3" id="KW-0713">Self-incompatibility</keyword>
<dbReference type="AlphaFoldDB" id="A0A5N6QPR3"/>
<evidence type="ECO:0000256" key="3">
    <source>
        <dbReference type="ARBA" id="ARBA00022471"/>
    </source>
</evidence>
<gene>
    <name evidence="7" type="ORF">FH972_004994</name>
</gene>
<evidence type="ECO:0000256" key="4">
    <source>
        <dbReference type="ARBA" id="ARBA00022525"/>
    </source>
</evidence>
<dbReference type="GO" id="GO:0005576">
    <property type="term" value="C:extracellular region"/>
    <property type="evidence" value="ECO:0007669"/>
    <property type="project" value="UniProtKB-SubCell"/>
</dbReference>
<dbReference type="EMBL" id="CM017322">
    <property type="protein sequence ID" value="KAE8008488.1"/>
    <property type="molecule type" value="Genomic_DNA"/>
</dbReference>
<evidence type="ECO:0000256" key="6">
    <source>
        <dbReference type="SAM" id="MobiDB-lite"/>
    </source>
</evidence>
<sequence>MQEVVKFEALEMNQAMKVEKMSNLALLLVLALCMSQPLITNASWFTTKRYVVHIENRLSNHTLQAHCTFADQDLGVQPISMGEQFQWVFYMTFWGFWGHKVNICNLSWPGGYRTFAALNLRACDTWIFTKKVTPGFQLGLLDSVSNVLTTGGALSSPIRANVSVSIPLQIICFHAHPTITSTLHASLYSSSARTPSPPLYPPVSADTTPSPPPSSSATSPKTPFPLPNTMNTLFRFPEEDDEEEEEEKLKLLQLSLATKRTPKFPGSIYAQSPSDPDVHSSLPPLRTLLHGKPEDEEEEEEKIIMRALEIQRKVTAEIYVHM</sequence>
<evidence type="ECO:0000256" key="1">
    <source>
        <dbReference type="ARBA" id="ARBA00004613"/>
    </source>
</evidence>
<protein>
    <recommendedName>
        <fullName evidence="9">S-protein homolog</fullName>
    </recommendedName>
</protein>
<proteinExistence type="inferred from homology"/>
<keyword evidence="4" id="KW-0964">Secreted</keyword>
<dbReference type="GO" id="GO:0060320">
    <property type="term" value="P:rejection of self pollen"/>
    <property type="evidence" value="ECO:0007669"/>
    <property type="project" value="UniProtKB-KW"/>
</dbReference>
<keyword evidence="5" id="KW-0732">Signal</keyword>
<evidence type="ECO:0008006" key="9">
    <source>
        <dbReference type="Google" id="ProtNLM"/>
    </source>
</evidence>
<evidence type="ECO:0000313" key="7">
    <source>
        <dbReference type="EMBL" id="KAE8008488.1"/>
    </source>
</evidence>
<reference evidence="7 8" key="1">
    <citation type="submission" date="2019-06" db="EMBL/GenBank/DDBJ databases">
        <title>A chromosomal-level reference genome of Carpinus fangiana (Coryloideae, Betulaceae).</title>
        <authorList>
            <person name="Yang X."/>
            <person name="Wang Z."/>
            <person name="Zhang L."/>
            <person name="Hao G."/>
            <person name="Liu J."/>
            <person name="Yang Y."/>
        </authorList>
    </citation>
    <scope>NUCLEOTIDE SEQUENCE [LARGE SCALE GENOMIC DNA]</scope>
    <source>
        <strain evidence="7">Cfa_2016G</strain>
        <tissue evidence="7">Leaf</tissue>
    </source>
</reference>
<keyword evidence="8" id="KW-1185">Reference proteome</keyword>
<dbReference type="Pfam" id="PF05938">
    <property type="entry name" value="Self-incomp_S1"/>
    <property type="match status" value="1"/>
</dbReference>
<dbReference type="PANTHER" id="PTHR31232">
    <property type="match status" value="1"/>
</dbReference>
<feature type="region of interest" description="Disordered" evidence="6">
    <location>
        <begin position="196"/>
        <end position="232"/>
    </location>
</feature>
<dbReference type="Proteomes" id="UP000327013">
    <property type="component" value="Chromosome 2"/>
</dbReference>
<accession>A0A5N6QPR3</accession>
<comment type="subcellular location">
    <subcellularLocation>
        <location evidence="1">Secreted</location>
    </subcellularLocation>
</comment>
<dbReference type="InterPro" id="IPR010264">
    <property type="entry name" value="Self-incomp_S1"/>
</dbReference>
<organism evidence="7 8">
    <name type="scientific">Carpinus fangiana</name>
    <dbReference type="NCBI Taxonomy" id="176857"/>
    <lineage>
        <taxon>Eukaryota</taxon>
        <taxon>Viridiplantae</taxon>
        <taxon>Streptophyta</taxon>
        <taxon>Embryophyta</taxon>
        <taxon>Tracheophyta</taxon>
        <taxon>Spermatophyta</taxon>
        <taxon>Magnoliopsida</taxon>
        <taxon>eudicotyledons</taxon>
        <taxon>Gunneridae</taxon>
        <taxon>Pentapetalae</taxon>
        <taxon>rosids</taxon>
        <taxon>fabids</taxon>
        <taxon>Fagales</taxon>
        <taxon>Betulaceae</taxon>
        <taxon>Carpinus</taxon>
    </lineage>
</organism>
<evidence type="ECO:0000256" key="5">
    <source>
        <dbReference type="ARBA" id="ARBA00022729"/>
    </source>
</evidence>
<evidence type="ECO:0000256" key="2">
    <source>
        <dbReference type="ARBA" id="ARBA00005581"/>
    </source>
</evidence>
<evidence type="ECO:0000313" key="8">
    <source>
        <dbReference type="Proteomes" id="UP000327013"/>
    </source>
</evidence>
<name>A0A5N6QPR3_9ROSI</name>
<comment type="similarity">
    <text evidence="2">Belongs to the plant self-incompatibility (S1) protein family.</text>
</comment>